<reference evidence="3" key="4">
    <citation type="submission" date="2025-05" db="UniProtKB">
        <authorList>
            <consortium name="EnsemblFungi"/>
        </authorList>
    </citation>
    <scope>IDENTIFICATION</scope>
    <source>
        <strain evidence="3">isolate 1-1 / race 1 (BBBD)</strain>
    </source>
</reference>
<keyword evidence="4" id="KW-1185">Reference proteome</keyword>
<evidence type="ECO:0000313" key="4">
    <source>
        <dbReference type="Proteomes" id="UP000005240"/>
    </source>
</evidence>
<reference evidence="3 4" key="3">
    <citation type="journal article" date="2017" name="G3 (Bethesda)">
        <title>Comparative analysis highlights variable genome content of wheat rusts and divergence of the mating loci.</title>
        <authorList>
            <person name="Cuomo C.A."/>
            <person name="Bakkeren G."/>
            <person name="Khalil H.B."/>
            <person name="Panwar V."/>
            <person name="Joly D."/>
            <person name="Linning R."/>
            <person name="Sakthikumar S."/>
            <person name="Song X."/>
            <person name="Adiconis X."/>
            <person name="Fan L."/>
            <person name="Goldberg J.M."/>
            <person name="Levin J.Z."/>
            <person name="Young S."/>
            <person name="Zeng Q."/>
            <person name="Anikster Y."/>
            <person name="Bruce M."/>
            <person name="Wang M."/>
            <person name="Yin C."/>
            <person name="McCallum B."/>
            <person name="Szabo L.J."/>
            <person name="Hulbert S."/>
            <person name="Chen X."/>
            <person name="Fellers J.P."/>
        </authorList>
    </citation>
    <scope>NUCLEOTIDE SEQUENCE</scope>
    <source>
        <strain evidence="3">isolate 1-1 / race 1 (BBBD)</strain>
        <strain evidence="4">Isolate 1-1 / race 1 (BBBD)</strain>
    </source>
</reference>
<reference evidence="2" key="1">
    <citation type="submission" date="2009-11" db="EMBL/GenBank/DDBJ databases">
        <authorList>
            <consortium name="The Broad Institute Genome Sequencing Platform"/>
            <person name="Ward D."/>
            <person name="Feldgarden M."/>
            <person name="Earl A."/>
            <person name="Young S.K."/>
            <person name="Zeng Q."/>
            <person name="Koehrsen M."/>
            <person name="Alvarado L."/>
            <person name="Berlin A."/>
            <person name="Bochicchio J."/>
            <person name="Borenstein D."/>
            <person name="Chapman S.B."/>
            <person name="Chen Z."/>
            <person name="Engels R."/>
            <person name="Freedman E."/>
            <person name="Gellesch M."/>
            <person name="Goldberg J."/>
            <person name="Griggs A."/>
            <person name="Gujja S."/>
            <person name="Heilman E."/>
            <person name="Heiman D."/>
            <person name="Hepburn T."/>
            <person name="Howarth C."/>
            <person name="Jen D."/>
            <person name="Larson L."/>
            <person name="Lewis B."/>
            <person name="Mehta T."/>
            <person name="Park D."/>
            <person name="Pearson M."/>
            <person name="Roberts A."/>
            <person name="Saif S."/>
            <person name="Shea T."/>
            <person name="Shenoy N."/>
            <person name="Sisk P."/>
            <person name="Stolte C."/>
            <person name="Sykes S."/>
            <person name="Thomson T."/>
            <person name="Walk T."/>
            <person name="White J."/>
            <person name="Yandava C."/>
            <person name="Izard J."/>
            <person name="Baranova O.V."/>
            <person name="Blanton J.M."/>
            <person name="Tanner A.C."/>
            <person name="Dewhirst F.E."/>
            <person name="Haas B."/>
            <person name="Nusbaum C."/>
            <person name="Birren B."/>
        </authorList>
    </citation>
    <scope>NUCLEOTIDE SEQUENCE [LARGE SCALE GENOMIC DNA]</scope>
    <source>
        <strain evidence="2">1-1 BBBD Race 1</strain>
    </source>
</reference>
<gene>
    <name evidence="2" type="ORF">PTTG_12108</name>
</gene>
<dbReference type="VEuPathDB" id="FungiDB:PTTG_12108"/>
<evidence type="ECO:0000313" key="2">
    <source>
        <dbReference type="EMBL" id="OAV95153.1"/>
    </source>
</evidence>
<feature type="compositionally biased region" description="Acidic residues" evidence="1">
    <location>
        <begin position="15"/>
        <end position="49"/>
    </location>
</feature>
<dbReference type="EMBL" id="ADAS02000032">
    <property type="protein sequence ID" value="OAV95153.1"/>
    <property type="molecule type" value="Genomic_DNA"/>
</dbReference>
<protein>
    <submittedName>
        <fullName evidence="2 3">Uncharacterized protein</fullName>
    </submittedName>
</protein>
<dbReference type="EnsemblFungi" id="PTTG_12108-t43_1">
    <property type="protein sequence ID" value="PTTG_12108-t43_1-p1"/>
    <property type="gene ID" value="PTTG_12108"/>
</dbReference>
<reference evidence="2" key="2">
    <citation type="submission" date="2016-05" db="EMBL/GenBank/DDBJ databases">
        <title>Comparative analysis highlights variable genome content of wheat rusts and divergence of the mating loci.</title>
        <authorList>
            <person name="Cuomo C.A."/>
            <person name="Bakkeren G."/>
            <person name="Szabo L."/>
            <person name="Khalil H."/>
            <person name="Joly D."/>
            <person name="Goldberg J."/>
            <person name="Young S."/>
            <person name="Zeng Q."/>
            <person name="Fellers J."/>
        </authorList>
    </citation>
    <scope>NUCLEOTIDE SEQUENCE [LARGE SCALE GENOMIC DNA]</scope>
    <source>
        <strain evidence="2">1-1 BBBD Race 1</strain>
    </source>
</reference>
<feature type="region of interest" description="Disordered" evidence="1">
    <location>
        <begin position="1"/>
        <end position="55"/>
    </location>
</feature>
<evidence type="ECO:0000313" key="3">
    <source>
        <dbReference type="EnsemblFungi" id="PTTG_12108-t43_1-p1"/>
    </source>
</evidence>
<evidence type="ECO:0000256" key="1">
    <source>
        <dbReference type="SAM" id="MobiDB-lite"/>
    </source>
</evidence>
<sequence>MLEPVDDLVLPAESDTVEGEAVESEAEDDDESEDDGESGSETESSEDETPSGPSGVAIKAFSKLTRRYAFSLNQVFCSSQTDLTIGELEEKAELVNGLRTRLLPSMRTQLSALLQSLDLSEYPIHPCPNPESTAEILSALGDLLKETQDAVEEIALEPPLPSAEHDHHLKDLKIFRSNHLLWKTKDIIQNHLCEILSICDQYIVMWEAEGIDREDSDHQARLSNCRKEIVEMSATCKDLMDDLIEWISLSDFGMLQKDWRVSSKKLDRLLAALVEMNNGTFGKPERGDTQTDGEDIRAADEENRARSIQLARSAMPIIKLGRIFYDKLSKTTGKKIPFKLNAGICSKEIDALRNKMDSLDTQIDHILGLVCAIYQTDEHIGSRIKSLKSVTFQAWRCLQAALLTLAFHLQPSDPDGRNDDAHNNFKTWFLVLENQFRLAGSNLKDTVDSCFGEHEEEDESDRD</sequence>
<accession>A0A180GT54</accession>
<dbReference type="PANTHER" id="PTHR33069:SF3">
    <property type="entry name" value="DYNEIN HEAVY CHAIN TAIL DOMAIN-CONTAINING PROTEIN"/>
    <property type="match status" value="1"/>
</dbReference>
<dbReference type="OrthoDB" id="2500322at2759"/>
<dbReference type="Proteomes" id="UP000005240">
    <property type="component" value="Unassembled WGS sequence"/>
</dbReference>
<organism evidence="2">
    <name type="scientific">Puccinia triticina (isolate 1-1 / race 1 (BBBD))</name>
    <name type="common">Brown leaf rust fungus</name>
    <dbReference type="NCBI Taxonomy" id="630390"/>
    <lineage>
        <taxon>Eukaryota</taxon>
        <taxon>Fungi</taxon>
        <taxon>Dikarya</taxon>
        <taxon>Basidiomycota</taxon>
        <taxon>Pucciniomycotina</taxon>
        <taxon>Pucciniomycetes</taxon>
        <taxon>Pucciniales</taxon>
        <taxon>Pucciniaceae</taxon>
        <taxon>Puccinia</taxon>
    </lineage>
</organism>
<dbReference type="AlphaFoldDB" id="A0A180GT54"/>
<proteinExistence type="predicted"/>
<dbReference type="PANTHER" id="PTHR33069">
    <property type="entry name" value="CHROMOSOME 7, WHOLE GENOME SHOTGUN SEQUENCE-RELATED"/>
    <property type="match status" value="1"/>
</dbReference>
<name>A0A180GT54_PUCT1</name>